<gene>
    <name evidence="1" type="ORF">CC86DRAFT_49000</name>
</gene>
<organism evidence="1 2">
    <name type="scientific">Ophiobolus disseminans</name>
    <dbReference type="NCBI Taxonomy" id="1469910"/>
    <lineage>
        <taxon>Eukaryota</taxon>
        <taxon>Fungi</taxon>
        <taxon>Dikarya</taxon>
        <taxon>Ascomycota</taxon>
        <taxon>Pezizomycotina</taxon>
        <taxon>Dothideomycetes</taxon>
        <taxon>Pleosporomycetidae</taxon>
        <taxon>Pleosporales</taxon>
        <taxon>Pleosporineae</taxon>
        <taxon>Phaeosphaeriaceae</taxon>
        <taxon>Ophiobolus</taxon>
    </lineage>
</organism>
<evidence type="ECO:0000313" key="2">
    <source>
        <dbReference type="Proteomes" id="UP000799424"/>
    </source>
</evidence>
<protein>
    <submittedName>
        <fullName evidence="1">Uncharacterized protein</fullName>
    </submittedName>
</protein>
<name>A0A6A6ZWS4_9PLEO</name>
<keyword evidence="2" id="KW-1185">Reference proteome</keyword>
<proteinExistence type="predicted"/>
<dbReference type="EMBL" id="MU006229">
    <property type="protein sequence ID" value="KAF2824944.1"/>
    <property type="molecule type" value="Genomic_DNA"/>
</dbReference>
<reference evidence="1" key="1">
    <citation type="journal article" date="2020" name="Stud. Mycol.">
        <title>101 Dothideomycetes genomes: a test case for predicting lifestyles and emergence of pathogens.</title>
        <authorList>
            <person name="Haridas S."/>
            <person name="Albert R."/>
            <person name="Binder M."/>
            <person name="Bloem J."/>
            <person name="Labutti K."/>
            <person name="Salamov A."/>
            <person name="Andreopoulos B."/>
            <person name="Baker S."/>
            <person name="Barry K."/>
            <person name="Bills G."/>
            <person name="Bluhm B."/>
            <person name="Cannon C."/>
            <person name="Castanera R."/>
            <person name="Culley D."/>
            <person name="Daum C."/>
            <person name="Ezra D."/>
            <person name="Gonzalez J."/>
            <person name="Henrissat B."/>
            <person name="Kuo A."/>
            <person name="Liang C."/>
            <person name="Lipzen A."/>
            <person name="Lutzoni F."/>
            <person name="Magnuson J."/>
            <person name="Mondo S."/>
            <person name="Nolan M."/>
            <person name="Ohm R."/>
            <person name="Pangilinan J."/>
            <person name="Park H.-J."/>
            <person name="Ramirez L."/>
            <person name="Alfaro M."/>
            <person name="Sun H."/>
            <person name="Tritt A."/>
            <person name="Yoshinaga Y."/>
            <person name="Zwiers L.-H."/>
            <person name="Turgeon B."/>
            <person name="Goodwin S."/>
            <person name="Spatafora J."/>
            <person name="Crous P."/>
            <person name="Grigoriev I."/>
        </authorList>
    </citation>
    <scope>NUCLEOTIDE SEQUENCE</scope>
    <source>
        <strain evidence="1">CBS 113818</strain>
    </source>
</reference>
<dbReference type="AlphaFoldDB" id="A0A6A6ZWS4"/>
<accession>A0A6A6ZWS4</accession>
<evidence type="ECO:0000313" key="1">
    <source>
        <dbReference type="EMBL" id="KAF2824944.1"/>
    </source>
</evidence>
<sequence length="136" mass="14746">MGKVPHSIGTLSLCQLHTAIVITLGPCICRIAGMTTLKSGSLTRFDRQDLLKAKPEGYLNGIVGKRNISKEKFDNRQSRTWSATFLSHLSASYGARHGQAASVHDGSPTNCSRADRLMGIRVTRPHPPHAKTAKPS</sequence>
<dbReference type="Proteomes" id="UP000799424">
    <property type="component" value="Unassembled WGS sequence"/>
</dbReference>